<dbReference type="SUPFAM" id="SSF51735">
    <property type="entry name" value="NAD(P)-binding Rossmann-fold domains"/>
    <property type="match status" value="1"/>
</dbReference>
<dbReference type="Gene3D" id="3.30.1780.10">
    <property type="entry name" value="ornithine cyclodeaminase, domain 1"/>
    <property type="match status" value="1"/>
</dbReference>
<dbReference type="GO" id="GO:0005737">
    <property type="term" value="C:cytoplasm"/>
    <property type="evidence" value="ECO:0007669"/>
    <property type="project" value="TreeGrafter"/>
</dbReference>
<evidence type="ECO:0000313" key="2">
    <source>
        <dbReference type="Proteomes" id="UP000319383"/>
    </source>
</evidence>
<dbReference type="PANTHER" id="PTHR13812">
    <property type="entry name" value="KETIMINE REDUCTASE MU-CRYSTALLIN"/>
    <property type="match status" value="1"/>
</dbReference>
<dbReference type="Proteomes" id="UP000319383">
    <property type="component" value="Chromosome"/>
</dbReference>
<dbReference type="KEGG" id="sdyn:Mal52_51040"/>
<dbReference type="InterPro" id="IPR003462">
    <property type="entry name" value="ODC_Mu_crystall"/>
</dbReference>
<organism evidence="1 2">
    <name type="scientific">Symmachiella dynata</name>
    <dbReference type="NCBI Taxonomy" id="2527995"/>
    <lineage>
        <taxon>Bacteria</taxon>
        <taxon>Pseudomonadati</taxon>
        <taxon>Planctomycetota</taxon>
        <taxon>Planctomycetia</taxon>
        <taxon>Planctomycetales</taxon>
        <taxon>Planctomycetaceae</taxon>
        <taxon>Symmachiella</taxon>
    </lineage>
</organism>
<dbReference type="PANTHER" id="PTHR13812:SF19">
    <property type="entry name" value="KETIMINE REDUCTASE MU-CRYSTALLIN"/>
    <property type="match status" value="1"/>
</dbReference>
<dbReference type="GO" id="GO:0016829">
    <property type="term" value="F:lyase activity"/>
    <property type="evidence" value="ECO:0007669"/>
    <property type="project" value="UniProtKB-KW"/>
</dbReference>
<dbReference type="RefSeq" id="WP_145379080.1">
    <property type="nucleotide sequence ID" value="NZ_CP036276.1"/>
</dbReference>
<name>A0A517ZVS1_9PLAN</name>
<dbReference type="PIRSF" id="PIRSF001439">
    <property type="entry name" value="CryM"/>
    <property type="match status" value="1"/>
</dbReference>
<sequence>MAALFITEDEVRDLLDMETAIEVVEQAFVALAEGTAENVPRARAFAPGPFFLHTMSATADYLGVSGWKNYSSRPGYVEFLVGLYSIETGKLIALIEADYLGQLRTGAASGVATDYMARPDSKVVGVFGTGKQARTQLKAVCETRKINYVEVYSRNDENRRRFADEMSELCNTEVEPVHAPDTAATEKDIVITATGSSAPVFDGRVLDEGTHLNVVGSNFLQKAEIDVTTVRRADVIACDSIAQCQLEAGDFSAALTEHAIDWPLMHELSAIVTGRNTGRPQKDSVTLFKSTGLAIEDVALAAKLVDLATKERIGKPLPF</sequence>
<proteinExistence type="predicted"/>
<reference evidence="1 2" key="1">
    <citation type="submission" date="2019-02" db="EMBL/GenBank/DDBJ databases">
        <title>Deep-cultivation of Planctomycetes and their phenomic and genomic characterization uncovers novel biology.</title>
        <authorList>
            <person name="Wiegand S."/>
            <person name="Jogler M."/>
            <person name="Boedeker C."/>
            <person name="Pinto D."/>
            <person name="Vollmers J."/>
            <person name="Rivas-Marin E."/>
            <person name="Kohn T."/>
            <person name="Peeters S.H."/>
            <person name="Heuer A."/>
            <person name="Rast P."/>
            <person name="Oberbeckmann S."/>
            <person name="Bunk B."/>
            <person name="Jeske O."/>
            <person name="Meyerdierks A."/>
            <person name="Storesund J.E."/>
            <person name="Kallscheuer N."/>
            <person name="Luecker S."/>
            <person name="Lage O.M."/>
            <person name="Pohl T."/>
            <person name="Merkel B.J."/>
            <person name="Hornburger P."/>
            <person name="Mueller R.-W."/>
            <person name="Bruemmer F."/>
            <person name="Labrenz M."/>
            <person name="Spormann A.M."/>
            <person name="Op den Camp H."/>
            <person name="Overmann J."/>
            <person name="Amann R."/>
            <person name="Jetten M.S.M."/>
            <person name="Mascher T."/>
            <person name="Medema M.H."/>
            <person name="Devos D.P."/>
            <person name="Kaster A.-K."/>
            <person name="Ovreas L."/>
            <person name="Rohde M."/>
            <person name="Galperin M.Y."/>
            <person name="Jogler C."/>
        </authorList>
    </citation>
    <scope>NUCLEOTIDE SEQUENCE [LARGE SCALE GENOMIC DNA]</scope>
    <source>
        <strain evidence="1 2">Mal52</strain>
    </source>
</reference>
<dbReference type="EC" id="4.3.1.28" evidence="1"/>
<accession>A0A517ZVS1</accession>
<dbReference type="AlphaFoldDB" id="A0A517ZVS1"/>
<dbReference type="InterPro" id="IPR036291">
    <property type="entry name" value="NAD(P)-bd_dom_sf"/>
</dbReference>
<keyword evidence="2" id="KW-1185">Reference proteome</keyword>
<protein>
    <submittedName>
        <fullName evidence="1">L-lysine cyclodeaminase</fullName>
        <ecNumber evidence="1">4.3.1.28</ecNumber>
    </submittedName>
</protein>
<dbReference type="Pfam" id="PF02423">
    <property type="entry name" value="OCD_Mu_crystall"/>
    <property type="match status" value="1"/>
</dbReference>
<dbReference type="InterPro" id="IPR023401">
    <property type="entry name" value="ODC_N"/>
</dbReference>
<gene>
    <name evidence="1" type="primary">rapL</name>
    <name evidence="1" type="ORF">Mal52_51040</name>
</gene>
<dbReference type="Gene3D" id="3.40.50.720">
    <property type="entry name" value="NAD(P)-binding Rossmann-like Domain"/>
    <property type="match status" value="1"/>
</dbReference>
<keyword evidence="1" id="KW-0456">Lyase</keyword>
<dbReference type="EMBL" id="CP036276">
    <property type="protein sequence ID" value="QDU46583.1"/>
    <property type="molecule type" value="Genomic_DNA"/>
</dbReference>
<evidence type="ECO:0000313" key="1">
    <source>
        <dbReference type="EMBL" id="QDU46583.1"/>
    </source>
</evidence>